<evidence type="ECO:0000256" key="1">
    <source>
        <dbReference type="ARBA" id="ARBA00023157"/>
    </source>
</evidence>
<feature type="domain" description="FZ" evidence="3">
    <location>
        <begin position="382"/>
        <end position="545"/>
    </location>
</feature>
<dbReference type="PANTHER" id="PTHR39142">
    <property type="entry name" value="MID1P"/>
    <property type="match status" value="1"/>
</dbReference>
<keyword evidence="1" id="KW-1015">Disulfide bond</keyword>
<organism evidence="4 5">
    <name type="scientific">Golovinomyces cichoracearum</name>
    <dbReference type="NCBI Taxonomy" id="62708"/>
    <lineage>
        <taxon>Eukaryota</taxon>
        <taxon>Fungi</taxon>
        <taxon>Dikarya</taxon>
        <taxon>Ascomycota</taxon>
        <taxon>Pezizomycotina</taxon>
        <taxon>Leotiomycetes</taxon>
        <taxon>Erysiphales</taxon>
        <taxon>Erysiphaceae</taxon>
        <taxon>Golovinomyces</taxon>
    </lineage>
</organism>
<name>A0A420II54_9PEZI</name>
<sequence length="618" mass="68496">MGKGIRDEKRKRQLPKPMDLANNVMVPIKLERGQLFSFKFSNESLWARKSLNISPFPSPINLPKTKLKSILSPMMDNNGKGLDDNSKLIYHQVNDVPNGKNTYHSLDQRFQNKAKEKTSSRETSPAMKAPESNQRTLYISVTTCLQPKPVTKSITKPPPQLQLYISQSQLNQFPSLAQDDNSSQDLVELVEGYALHIIEATGDVYLGVYASNDLNYTGIYSAQVAASIDAPYHYHEDNSDPNLFVADSDSDSVLLYTDPFIQNGSNSTLLQEWVNASPPFVMFASDMQNAENIVGLRSSYCGLEQKMNISAPGISKAVFKSKVTTSITSLGPTKLPRQQFYMDGLTPSTTYIAALAMPFHGSKDNLVGGGGRVFQQIKFSTLEAGNCDLIYDLSFCDQVAYNVPSNPQKFPNTSLLANFYDNSTRAIYQNFEKVLAQIPCEITASGQYSLARTCSDCARAYKEWLCAVNIPRCTDISSPMTWLYPRAIEQAFPNGSFFDYSLMNHGDLASMRFSRNTDIDQLVGPGPYKEVLPCKELCHNLVSSCPASLGFDCPKPGQIGFDASYGQMPIGHTDDQGRRMNITCNFPGTVYFAGGDHQAKTIQMKIIIILSLMVFALT</sequence>
<gene>
    <name evidence="4" type="ORF">GcC1_085004</name>
</gene>
<evidence type="ECO:0000313" key="5">
    <source>
        <dbReference type="Proteomes" id="UP000285405"/>
    </source>
</evidence>
<comment type="caution">
    <text evidence="4">The sequence shown here is derived from an EMBL/GenBank/DDBJ whole genome shotgun (WGS) entry which is preliminary data.</text>
</comment>
<dbReference type="PROSITE" id="PS50038">
    <property type="entry name" value="FZ"/>
    <property type="match status" value="1"/>
</dbReference>
<dbReference type="PANTHER" id="PTHR39142:SF1">
    <property type="entry name" value="AEL197CP"/>
    <property type="match status" value="1"/>
</dbReference>
<dbReference type="OrthoDB" id="5405745at2759"/>
<dbReference type="Pfam" id="PF12929">
    <property type="entry name" value="Mid1"/>
    <property type="match status" value="1"/>
</dbReference>
<dbReference type="GO" id="GO:0098703">
    <property type="term" value="P:calcium ion import across plasma membrane"/>
    <property type="evidence" value="ECO:0007669"/>
    <property type="project" value="InterPro"/>
</dbReference>
<dbReference type="InterPro" id="IPR024338">
    <property type="entry name" value="MID1/Yam8"/>
</dbReference>
<evidence type="ECO:0000256" key="2">
    <source>
        <dbReference type="SAM" id="MobiDB-lite"/>
    </source>
</evidence>
<feature type="region of interest" description="Disordered" evidence="2">
    <location>
        <begin position="112"/>
        <end position="132"/>
    </location>
</feature>
<reference evidence="4 5" key="1">
    <citation type="journal article" date="2018" name="BMC Genomics">
        <title>Comparative genome analyses reveal sequence features reflecting distinct modes of host-adaptation between dicot and monocot powdery mildew.</title>
        <authorList>
            <person name="Wu Y."/>
            <person name="Ma X."/>
            <person name="Pan Z."/>
            <person name="Kale S.D."/>
            <person name="Song Y."/>
            <person name="King H."/>
            <person name="Zhang Q."/>
            <person name="Presley C."/>
            <person name="Deng X."/>
            <person name="Wei C.I."/>
            <person name="Xiao S."/>
        </authorList>
    </citation>
    <scope>NUCLEOTIDE SEQUENCE [LARGE SCALE GENOMIC DNA]</scope>
    <source>
        <strain evidence="4">UCSC1</strain>
    </source>
</reference>
<dbReference type="InterPro" id="IPR020067">
    <property type="entry name" value="Frizzled_dom"/>
</dbReference>
<proteinExistence type="predicted"/>
<evidence type="ECO:0000259" key="3">
    <source>
        <dbReference type="PROSITE" id="PS50038"/>
    </source>
</evidence>
<accession>A0A420II54</accession>
<dbReference type="InterPro" id="IPR036790">
    <property type="entry name" value="Frizzled_dom_sf"/>
</dbReference>
<dbReference type="AlphaFoldDB" id="A0A420II54"/>
<dbReference type="GO" id="GO:0005262">
    <property type="term" value="F:calcium channel activity"/>
    <property type="evidence" value="ECO:0007669"/>
    <property type="project" value="InterPro"/>
</dbReference>
<dbReference type="EMBL" id="MCBR01008600">
    <property type="protein sequence ID" value="RKF74219.1"/>
    <property type="molecule type" value="Genomic_DNA"/>
</dbReference>
<protein>
    <submittedName>
        <fullName evidence="4">Calcium influx-promoting protein ehs1</fullName>
    </submittedName>
</protein>
<dbReference type="Gene3D" id="1.10.2000.10">
    <property type="entry name" value="Frizzled cysteine-rich domain"/>
    <property type="match status" value="1"/>
</dbReference>
<dbReference type="Proteomes" id="UP000285405">
    <property type="component" value="Unassembled WGS sequence"/>
</dbReference>
<evidence type="ECO:0000313" key="4">
    <source>
        <dbReference type="EMBL" id="RKF74219.1"/>
    </source>
</evidence>